<evidence type="ECO:0000256" key="5">
    <source>
        <dbReference type="ARBA" id="ARBA00022729"/>
    </source>
</evidence>
<feature type="compositionally biased region" description="Basic and acidic residues" evidence="7">
    <location>
        <begin position="157"/>
        <end position="167"/>
    </location>
</feature>
<evidence type="ECO:0000256" key="1">
    <source>
        <dbReference type="ARBA" id="ARBA00004613"/>
    </source>
</evidence>
<keyword evidence="3 6" id="KW-0964">Secreted</keyword>
<dbReference type="SUPFAM" id="SSF56994">
    <property type="entry name" value="Insulin-like"/>
    <property type="match status" value="1"/>
</dbReference>
<organism evidence="10 11">
    <name type="scientific">Limulus polyphemus</name>
    <name type="common">Atlantic horseshoe crab</name>
    <dbReference type="NCBI Taxonomy" id="6850"/>
    <lineage>
        <taxon>Eukaryota</taxon>
        <taxon>Metazoa</taxon>
        <taxon>Ecdysozoa</taxon>
        <taxon>Arthropoda</taxon>
        <taxon>Chelicerata</taxon>
        <taxon>Merostomata</taxon>
        <taxon>Xiphosura</taxon>
        <taxon>Limulidae</taxon>
        <taxon>Limulus</taxon>
    </lineage>
</organism>
<protein>
    <submittedName>
        <fullName evidence="11 12">Insulin-like</fullName>
    </submittedName>
</protein>
<dbReference type="InterPro" id="IPR016179">
    <property type="entry name" value="Insulin-like"/>
</dbReference>
<reference evidence="11 12" key="1">
    <citation type="submission" date="2025-05" db="UniProtKB">
        <authorList>
            <consortium name="RefSeq"/>
        </authorList>
    </citation>
    <scope>IDENTIFICATION</scope>
    <source>
        <tissue evidence="11 12">Muscle</tissue>
    </source>
</reference>
<evidence type="ECO:0000313" key="10">
    <source>
        <dbReference type="Proteomes" id="UP000694941"/>
    </source>
</evidence>
<evidence type="ECO:0000256" key="7">
    <source>
        <dbReference type="SAM" id="MobiDB-lite"/>
    </source>
</evidence>
<evidence type="ECO:0000259" key="9">
    <source>
        <dbReference type="SMART" id="SM00078"/>
    </source>
</evidence>
<evidence type="ECO:0000313" key="11">
    <source>
        <dbReference type="RefSeq" id="XP_022248914.1"/>
    </source>
</evidence>
<feature type="domain" description="Insulin-like" evidence="9">
    <location>
        <begin position="25"/>
        <end position="101"/>
    </location>
</feature>
<dbReference type="Proteomes" id="UP000694941">
    <property type="component" value="Unplaced"/>
</dbReference>
<dbReference type="PRINTS" id="PR00276">
    <property type="entry name" value="INSULINFAMLY"/>
</dbReference>
<dbReference type="InterPro" id="IPR036438">
    <property type="entry name" value="Insulin-like_sf"/>
</dbReference>
<feature type="signal peptide" evidence="8">
    <location>
        <begin position="1"/>
        <end position="24"/>
    </location>
</feature>
<proteinExistence type="inferred from homology"/>
<evidence type="ECO:0000256" key="2">
    <source>
        <dbReference type="ARBA" id="ARBA00009034"/>
    </source>
</evidence>
<comment type="subcellular location">
    <subcellularLocation>
        <location evidence="1 6">Secreted</location>
    </subcellularLocation>
</comment>
<gene>
    <name evidence="11 12" type="primary">LOC111087237</name>
</gene>
<accession>A0ABM1SZ58</accession>
<feature type="region of interest" description="Disordered" evidence="7">
    <location>
        <begin position="137"/>
        <end position="174"/>
    </location>
</feature>
<dbReference type="PANTHER" id="PTHR46886:SF1">
    <property type="entry name" value="INSULIN-LIKE GROWTH FACTOR II"/>
    <property type="match status" value="1"/>
</dbReference>
<evidence type="ECO:0000256" key="4">
    <source>
        <dbReference type="ARBA" id="ARBA00022685"/>
    </source>
</evidence>
<keyword evidence="4" id="KW-0165">Cleavage on pair of basic residues</keyword>
<dbReference type="RefSeq" id="XP_022248914.1">
    <property type="nucleotide sequence ID" value="XM_022393206.1"/>
</dbReference>
<dbReference type="Gene3D" id="1.10.100.10">
    <property type="entry name" value="Insulin-like"/>
    <property type="match status" value="1"/>
</dbReference>
<evidence type="ECO:0000256" key="3">
    <source>
        <dbReference type="ARBA" id="ARBA00022525"/>
    </source>
</evidence>
<dbReference type="InterPro" id="IPR022352">
    <property type="entry name" value="Ins/IGF/rlx"/>
</dbReference>
<dbReference type="PANTHER" id="PTHR46886">
    <property type="entry name" value="INSULIN-LIKE GROWTH FACTOR II"/>
    <property type="match status" value="1"/>
</dbReference>
<sequence>MATPVMIYACVSIGLLLATNGVVSVRLCGNNLSESLTFLCSVHGGFYSPQTKRSAPMLLLERIRRSVIIVNKRNIVVSRRSGVAEECCRRSCTLETLTSYCAFPRATEVSAALRRLNSLSRRINGYHDIVQLSQNMTSQNNVSEEAASRNSMTSENRALKKPAETTHRGSSGLFVNPRTEQYILE</sequence>
<name>A0ABM1SZ58_LIMPO</name>
<evidence type="ECO:0000256" key="8">
    <source>
        <dbReference type="SAM" id="SignalP"/>
    </source>
</evidence>
<dbReference type="InterPro" id="IPR022353">
    <property type="entry name" value="Insulin_CS"/>
</dbReference>
<dbReference type="RefSeq" id="XP_022248915.1">
    <property type="nucleotide sequence ID" value="XM_022393207.1"/>
</dbReference>
<feature type="compositionally biased region" description="Polar residues" evidence="7">
    <location>
        <begin position="137"/>
        <end position="156"/>
    </location>
</feature>
<dbReference type="SMART" id="SM00078">
    <property type="entry name" value="IlGF"/>
    <property type="match status" value="1"/>
</dbReference>
<evidence type="ECO:0000313" key="12">
    <source>
        <dbReference type="RefSeq" id="XP_022248915.1"/>
    </source>
</evidence>
<dbReference type="PROSITE" id="PS00262">
    <property type="entry name" value="INSULIN"/>
    <property type="match status" value="1"/>
</dbReference>
<dbReference type="Pfam" id="PF00049">
    <property type="entry name" value="Insulin"/>
    <property type="match status" value="1"/>
</dbReference>
<dbReference type="GeneID" id="111087237"/>
<keyword evidence="10" id="KW-1185">Reference proteome</keyword>
<keyword evidence="5 8" id="KW-0732">Signal</keyword>
<feature type="chain" id="PRO_5045023205" evidence="8">
    <location>
        <begin position="25"/>
        <end position="185"/>
    </location>
</feature>
<comment type="similarity">
    <text evidence="2 6">Belongs to the insulin family.</text>
</comment>
<evidence type="ECO:0000256" key="6">
    <source>
        <dbReference type="RuleBase" id="RU000406"/>
    </source>
</evidence>